<dbReference type="Proteomes" id="UP000467105">
    <property type="component" value="Chromosome"/>
</dbReference>
<organism evidence="3 4">
    <name type="scientific">Mycobacterium parmense</name>
    <dbReference type="NCBI Taxonomy" id="185642"/>
    <lineage>
        <taxon>Bacteria</taxon>
        <taxon>Bacillati</taxon>
        <taxon>Actinomycetota</taxon>
        <taxon>Actinomycetes</taxon>
        <taxon>Mycobacteriales</taxon>
        <taxon>Mycobacteriaceae</taxon>
        <taxon>Mycobacterium</taxon>
        <taxon>Mycobacterium simiae complex</taxon>
    </lineage>
</organism>
<accession>A0A7I7YS64</accession>
<reference evidence="3 4" key="1">
    <citation type="journal article" date="2019" name="Emerg. Microbes Infect.">
        <title>Comprehensive subspecies identification of 175 nontuberculous mycobacteria species based on 7547 genomic profiles.</title>
        <authorList>
            <person name="Matsumoto Y."/>
            <person name="Kinjo T."/>
            <person name="Motooka D."/>
            <person name="Nabeya D."/>
            <person name="Jung N."/>
            <person name="Uechi K."/>
            <person name="Horii T."/>
            <person name="Iida T."/>
            <person name="Fujita J."/>
            <person name="Nakamura S."/>
        </authorList>
    </citation>
    <scope>NUCLEOTIDE SEQUENCE [LARGE SCALE GENOMIC DNA]</scope>
    <source>
        <strain evidence="3 4">JCM 14742</strain>
    </source>
</reference>
<dbReference type="SUPFAM" id="SSF53756">
    <property type="entry name" value="UDP-Glycosyltransferase/glycogen phosphorylase"/>
    <property type="match status" value="1"/>
</dbReference>
<dbReference type="GO" id="GO:0016758">
    <property type="term" value="F:hexosyltransferase activity"/>
    <property type="evidence" value="ECO:0007669"/>
    <property type="project" value="InterPro"/>
</dbReference>
<dbReference type="CDD" id="cd03784">
    <property type="entry name" value="GT1_Gtf-like"/>
    <property type="match status" value="1"/>
</dbReference>
<feature type="domain" description="Glycosyltransferase family 28 N-terminal" evidence="1">
    <location>
        <begin position="3"/>
        <end position="49"/>
    </location>
</feature>
<dbReference type="InterPro" id="IPR002213">
    <property type="entry name" value="UDP_glucos_trans"/>
</dbReference>
<dbReference type="Pfam" id="PF03033">
    <property type="entry name" value="Glyco_transf_28"/>
    <property type="match status" value="1"/>
</dbReference>
<dbReference type="PANTHER" id="PTHR48050">
    <property type="entry name" value="STEROL 3-BETA-GLUCOSYLTRANSFERASE"/>
    <property type="match status" value="1"/>
</dbReference>
<evidence type="ECO:0000259" key="1">
    <source>
        <dbReference type="Pfam" id="PF03033"/>
    </source>
</evidence>
<sequence>MKFVLAAHGTRGDIEPGATVGLELQRRGHDVRMAVPPNLIDFVESAGLPGVAYGPDTREQIVAVAEFTHNAFKPQSPARLFRDCRELFVEGWADMSRTLTSLAEGADLLLTGQTYHGVVANVGEYHDIPVAGLHHFPVRANGQIGVPFLWSPAPVVRATLKAGWRLYSAMSKPSEDAQRRELGLPKTTVPAWQRMADAGALEIQAYDQAVFPKLAAEWNGRRPFVGALTLQLAAHTDDEVAAWIANGKPPIYFGFGSTPVKSPAETVAMISDACAELGERALVYAGADGAESMPHDDHVKLVGLINYATILPMCRAAVHHGGAGTVAASLRAGLPTSILWDVADQFIWATQVKRLKVGSAKRLSNITRKSLVRQLRAILAPECVARARDIAPKMTKPAVGVATAADLLEQTVRVSA</sequence>
<dbReference type="OrthoDB" id="3253247at2"/>
<dbReference type="InterPro" id="IPR010610">
    <property type="entry name" value="EryCIII-like_C"/>
</dbReference>
<dbReference type="RefSeq" id="WP_085269583.1">
    <property type="nucleotide sequence ID" value="NZ_AP022614.1"/>
</dbReference>
<name>A0A7I7YS64_9MYCO</name>
<dbReference type="Gene3D" id="3.40.50.2000">
    <property type="entry name" value="Glycogen Phosphorylase B"/>
    <property type="match status" value="2"/>
</dbReference>
<proteinExistence type="predicted"/>
<evidence type="ECO:0000259" key="2">
    <source>
        <dbReference type="Pfam" id="PF06722"/>
    </source>
</evidence>
<dbReference type="AlphaFoldDB" id="A0A7I7YS64"/>
<evidence type="ECO:0000313" key="3">
    <source>
        <dbReference type="EMBL" id="BBZ44549.1"/>
    </source>
</evidence>
<gene>
    <name evidence="3" type="ORF">MPRM_18300</name>
</gene>
<dbReference type="InterPro" id="IPR004276">
    <property type="entry name" value="GlycoTrans_28_N"/>
</dbReference>
<dbReference type="PANTHER" id="PTHR48050:SF13">
    <property type="entry name" value="STEROL 3-BETA-GLUCOSYLTRANSFERASE UGT80A2"/>
    <property type="match status" value="1"/>
</dbReference>
<dbReference type="EMBL" id="AP022614">
    <property type="protein sequence ID" value="BBZ44549.1"/>
    <property type="molecule type" value="Genomic_DNA"/>
</dbReference>
<dbReference type="InterPro" id="IPR050426">
    <property type="entry name" value="Glycosyltransferase_28"/>
</dbReference>
<dbReference type="FunFam" id="3.40.50.2000:FF:000009">
    <property type="entry name" value="Sterol 3-beta-glucosyltransferase UGT80A2"/>
    <property type="match status" value="1"/>
</dbReference>
<evidence type="ECO:0000313" key="4">
    <source>
        <dbReference type="Proteomes" id="UP000467105"/>
    </source>
</evidence>
<feature type="domain" description="Erythromycin biosynthesis protein CIII-like C-terminal" evidence="2">
    <location>
        <begin position="293"/>
        <end position="380"/>
    </location>
</feature>
<dbReference type="Pfam" id="PF06722">
    <property type="entry name" value="EryCIII-like_C"/>
    <property type="match status" value="1"/>
</dbReference>
<dbReference type="GO" id="GO:0008194">
    <property type="term" value="F:UDP-glycosyltransferase activity"/>
    <property type="evidence" value="ECO:0007669"/>
    <property type="project" value="InterPro"/>
</dbReference>
<protein>
    <submittedName>
        <fullName evidence="3">Uncharacterized protein</fullName>
    </submittedName>
</protein>
<dbReference type="GO" id="GO:0033072">
    <property type="term" value="P:vancomycin biosynthetic process"/>
    <property type="evidence" value="ECO:0007669"/>
    <property type="project" value="UniProtKB-ARBA"/>
</dbReference>
<keyword evidence="4" id="KW-1185">Reference proteome</keyword>
<dbReference type="GO" id="GO:0005975">
    <property type="term" value="P:carbohydrate metabolic process"/>
    <property type="evidence" value="ECO:0007669"/>
    <property type="project" value="InterPro"/>
</dbReference>